<protein>
    <recommendedName>
        <fullName evidence="3">Spheroidene monooxygenase</fullName>
    </recommendedName>
</protein>
<proteinExistence type="predicted"/>
<dbReference type="CDD" id="cd21650">
    <property type="entry name" value="CrtA-like"/>
    <property type="match status" value="1"/>
</dbReference>
<keyword evidence="2" id="KW-1185">Reference proteome</keyword>
<dbReference type="STRING" id="1123071.SAMN02745181_1167"/>
<evidence type="ECO:0000313" key="2">
    <source>
        <dbReference type="Proteomes" id="UP000184510"/>
    </source>
</evidence>
<reference evidence="1 2" key="1">
    <citation type="submission" date="2016-11" db="EMBL/GenBank/DDBJ databases">
        <authorList>
            <person name="Jaros S."/>
            <person name="Januszkiewicz K."/>
            <person name="Wedrychowicz H."/>
        </authorList>
    </citation>
    <scope>NUCLEOTIDE SEQUENCE [LARGE SCALE GENOMIC DNA]</scope>
    <source>
        <strain evidence="1 2">DSM 18772</strain>
    </source>
</reference>
<dbReference type="AlphaFoldDB" id="A0A1M6GGV4"/>
<evidence type="ECO:0000313" key="1">
    <source>
        <dbReference type="EMBL" id="SHJ09169.1"/>
    </source>
</evidence>
<dbReference type="Proteomes" id="UP000184510">
    <property type="component" value="Unassembled WGS sequence"/>
</dbReference>
<dbReference type="InParanoid" id="A0A1M6GGV4"/>
<dbReference type="InterPro" id="IPR049574">
    <property type="entry name" value="CrtA-like"/>
</dbReference>
<gene>
    <name evidence="1" type="ORF">SAMN02745181_1167</name>
</gene>
<name>A0A1M6GGV4_9BACT</name>
<dbReference type="RefSeq" id="WP_143158560.1">
    <property type="nucleotide sequence ID" value="NZ_FQYR01000003.1"/>
</dbReference>
<dbReference type="OrthoDB" id="701861at2"/>
<dbReference type="EMBL" id="FQYR01000003">
    <property type="protein sequence ID" value="SHJ09169.1"/>
    <property type="molecule type" value="Genomic_DNA"/>
</dbReference>
<accession>A0A1M6GGV4</accession>
<sequence length="232" mass="26311">MQIFSLHLLETTAATTLGVMLRPPTRRNTAGLLHAECMAAMRLGSPILSPARLQMRKLAVFASWESEQALDDYLTGTKLGRKLAEGWHVRLEFLRQWGEFSDFKDLPPAVVDADPEQPIVAVTLARLNLTQLSRFIHWGKPVEELVRDHPGTTLAMAAVRPPRTFSTISVWRSQREMTDMVHGRNSCPGAERHAMAERKHKDFHHKFTTFRFRAISEHGKWRGKSGIVPAKE</sequence>
<evidence type="ECO:0008006" key="3">
    <source>
        <dbReference type="Google" id="ProtNLM"/>
    </source>
</evidence>
<organism evidence="1 2">
    <name type="scientific">Rubritalea squalenifaciens DSM 18772</name>
    <dbReference type="NCBI Taxonomy" id="1123071"/>
    <lineage>
        <taxon>Bacteria</taxon>
        <taxon>Pseudomonadati</taxon>
        <taxon>Verrucomicrobiota</taxon>
        <taxon>Verrucomicrobiia</taxon>
        <taxon>Verrucomicrobiales</taxon>
        <taxon>Rubritaleaceae</taxon>
        <taxon>Rubritalea</taxon>
    </lineage>
</organism>